<organism evidence="1">
    <name type="scientific">viral metagenome</name>
    <dbReference type="NCBI Taxonomy" id="1070528"/>
    <lineage>
        <taxon>unclassified sequences</taxon>
        <taxon>metagenomes</taxon>
        <taxon>organismal metagenomes</taxon>
    </lineage>
</organism>
<dbReference type="EMBL" id="MN738877">
    <property type="protein sequence ID" value="QHT29469.1"/>
    <property type="molecule type" value="Genomic_DNA"/>
</dbReference>
<sequence length="65" mass="7917">MTTKEKIVEEPNPHMSYSEVQRAWKDLLTYRDCLEFCMNDRRVFTHDQNVCSAYCFFKFLSKEKQ</sequence>
<accession>A0A6C0EMF0</accession>
<protein>
    <submittedName>
        <fullName evidence="1">Uncharacterized protein</fullName>
    </submittedName>
</protein>
<proteinExistence type="predicted"/>
<dbReference type="AlphaFoldDB" id="A0A6C0EMF0"/>
<evidence type="ECO:0000313" key="1">
    <source>
        <dbReference type="EMBL" id="QHT29469.1"/>
    </source>
</evidence>
<reference evidence="1" key="1">
    <citation type="journal article" date="2020" name="Nature">
        <title>Giant virus diversity and host interactions through global metagenomics.</title>
        <authorList>
            <person name="Schulz F."/>
            <person name="Roux S."/>
            <person name="Paez-Espino D."/>
            <person name="Jungbluth S."/>
            <person name="Walsh D.A."/>
            <person name="Denef V.J."/>
            <person name="McMahon K.D."/>
            <person name="Konstantinidis K.T."/>
            <person name="Eloe-Fadrosh E.A."/>
            <person name="Kyrpides N.C."/>
            <person name="Woyke T."/>
        </authorList>
    </citation>
    <scope>NUCLEOTIDE SEQUENCE</scope>
    <source>
        <strain evidence="1">GVMAG-M-3300005589-24</strain>
    </source>
</reference>
<name>A0A6C0EMF0_9ZZZZ</name>